<accession>A0A289YV75</accession>
<keyword evidence="2" id="KW-1185">Reference proteome</keyword>
<evidence type="ECO:0000313" key="1">
    <source>
        <dbReference type="EMBL" id="ATA65407.1"/>
    </source>
</evidence>
<name>A0A289YV75_9CAUD</name>
<gene>
    <name evidence="1" type="ORF">2050HW_00072</name>
</gene>
<reference evidence="2" key="1">
    <citation type="submission" date="2017-06" db="EMBL/GenBank/DDBJ databases">
        <authorList>
            <person name="Zhao X."/>
        </authorList>
    </citation>
    <scope>NUCLEOTIDE SEQUENCE [LARGE SCALE GENOMIC DNA]</scope>
</reference>
<sequence>MLTLYGFVNIANFIDNVPGQTSTVGEITAHSATYSSEKGLYRIQDYPDVSLMTFDVRRDGQKVDLNLAYYSITLQISQWLYTRSIQGLIGKDTTGLLQALNTQFATIAEFRSVGEIVTHRNYNFPSSIQYRISTAGEENEVYIWYADANFRTEYPNFEIDVVPPVDDIDLLMGSGNDVLDILKAITVKSHSDRIQAKIGDQPQTEIWTGNFTWVDRTNDEVRYLAPFTAIIRGFAGSNLDHIKDALREYILSNSKYGRDEWEKVLPDLFTPTEFYLVPIWDRYSLPNQIESTGLYSPTVPVKDIPVYSAKYFVGYDPAHVAENSCISGSTYQNIAFLSCGHIRNYAVGSNFDALWPQYAAISTDSPEFSKIPPATREFIIAMVALFKAAEKATATSVIPTGMTRTVRGGIYYLTTTVGAVQYLAPIKNGFSKD</sequence>
<dbReference type="EMBL" id="MF285618">
    <property type="protein sequence ID" value="ATA65407.1"/>
    <property type="molecule type" value="Genomic_DNA"/>
</dbReference>
<organism evidence="1 2">
    <name type="scientific">Serratia phage vB_SmaM_ 2050HW</name>
    <dbReference type="NCBI Taxonomy" id="2024252"/>
    <lineage>
        <taxon>Viruses</taxon>
        <taxon>Duplodnaviria</taxon>
        <taxon>Heunggongvirae</taxon>
        <taxon>Uroviricota</taxon>
        <taxon>Caudoviricetes</taxon>
        <taxon>Chimalliviridae</taxon>
        <taxon>Moabitevirus</taxon>
        <taxon>Moabitevirus mv2050HW</taxon>
    </lineage>
</organism>
<evidence type="ECO:0000313" key="2">
    <source>
        <dbReference type="Proteomes" id="UP000223363"/>
    </source>
</evidence>
<dbReference type="Proteomes" id="UP000223363">
    <property type="component" value="Segment"/>
</dbReference>
<protein>
    <submittedName>
        <fullName evidence="1">Virion structural protein</fullName>
    </submittedName>
</protein>
<proteinExistence type="predicted"/>